<dbReference type="AlphaFoldDB" id="A0A0E4FXB7"/>
<sequence>MVSGYIFNNRGIRAGVLNGTSIFDLTGKKVYDLRGNNIYRLSGELVGHTLDASGADKRLDRDSEALLSVLRAPEPDEPENRPAPQRQPSDSFAEAIRLRRQVSDTPSDRPKKG</sequence>
<gene>
    <name evidence="1" type="ORF">NK6_6087</name>
</gene>
<dbReference type="RefSeq" id="WP_011085031.1">
    <property type="nucleotide sequence ID" value="NZ_CP032617.1"/>
</dbReference>
<name>A0A0E4FXB7_9BRAD</name>
<accession>A0A0E4FXB7</accession>
<dbReference type="EMBL" id="AP014685">
    <property type="protein sequence ID" value="BAR59241.1"/>
    <property type="molecule type" value="Genomic_DNA"/>
</dbReference>
<dbReference type="Proteomes" id="UP000063308">
    <property type="component" value="Chromosome"/>
</dbReference>
<evidence type="ECO:0000313" key="1">
    <source>
        <dbReference type="EMBL" id="BAR59241.1"/>
    </source>
</evidence>
<protein>
    <submittedName>
        <fullName evidence="1">Uncharacterized protein</fullName>
    </submittedName>
</protein>
<proteinExistence type="predicted"/>
<organism evidence="1 2">
    <name type="scientific">Bradyrhizobium diazoefficiens</name>
    <dbReference type="NCBI Taxonomy" id="1355477"/>
    <lineage>
        <taxon>Bacteria</taxon>
        <taxon>Pseudomonadati</taxon>
        <taxon>Pseudomonadota</taxon>
        <taxon>Alphaproteobacteria</taxon>
        <taxon>Hyphomicrobiales</taxon>
        <taxon>Nitrobacteraceae</taxon>
        <taxon>Bradyrhizobium</taxon>
    </lineage>
</organism>
<evidence type="ECO:0000313" key="2">
    <source>
        <dbReference type="Proteomes" id="UP000063308"/>
    </source>
</evidence>
<reference evidence="1 2" key="1">
    <citation type="submission" date="2014-11" db="EMBL/GenBank/DDBJ databases">
        <title>Symbiosis island explosion on the genome of extra-slow-growing strains of soybean bradyrhizobia with massive insertion sequences.</title>
        <authorList>
            <person name="Iida T."/>
            <person name="Minamisawa K."/>
        </authorList>
    </citation>
    <scope>NUCLEOTIDE SEQUENCE [LARGE SCALE GENOMIC DNA]</scope>
    <source>
        <strain evidence="1 2">NK6</strain>
    </source>
</reference>